<dbReference type="Ensembl" id="ENSDLAT00005030303.2">
    <property type="protein sequence ID" value="ENSDLAP00005028408.1"/>
    <property type="gene ID" value="ENSDLAG00005012755.2"/>
</dbReference>
<organism evidence="1 2">
    <name type="scientific">Dicentrarchus labrax</name>
    <name type="common">European seabass</name>
    <name type="synonym">Morone labrax</name>
    <dbReference type="NCBI Taxonomy" id="13489"/>
    <lineage>
        <taxon>Eukaryota</taxon>
        <taxon>Metazoa</taxon>
        <taxon>Chordata</taxon>
        <taxon>Craniata</taxon>
        <taxon>Vertebrata</taxon>
        <taxon>Euteleostomi</taxon>
        <taxon>Actinopterygii</taxon>
        <taxon>Neopterygii</taxon>
        <taxon>Teleostei</taxon>
        <taxon>Neoteleostei</taxon>
        <taxon>Acanthomorphata</taxon>
        <taxon>Eupercaria</taxon>
        <taxon>Moronidae</taxon>
        <taxon>Dicentrarchus</taxon>
    </lineage>
</organism>
<accession>A0A8C4FA36</accession>
<proteinExistence type="predicted"/>
<dbReference type="AlphaFoldDB" id="A0A8C4FA36"/>
<protein>
    <submittedName>
        <fullName evidence="1">Uncharacterized protein</fullName>
    </submittedName>
</protein>
<dbReference type="Gene3D" id="2.40.128.20">
    <property type="match status" value="1"/>
</dbReference>
<name>A0A8C4FA36_DICLA</name>
<reference evidence="1" key="1">
    <citation type="submission" date="2025-08" db="UniProtKB">
        <authorList>
            <consortium name="Ensembl"/>
        </authorList>
    </citation>
    <scope>IDENTIFICATION</scope>
</reference>
<dbReference type="Proteomes" id="UP000694389">
    <property type="component" value="Unassembled WGS sequence"/>
</dbReference>
<evidence type="ECO:0000313" key="2">
    <source>
        <dbReference type="Proteomes" id="UP000694389"/>
    </source>
</evidence>
<dbReference type="SUPFAM" id="SSF50814">
    <property type="entry name" value="Lipocalins"/>
    <property type="match status" value="1"/>
</dbReference>
<sequence length="106" mass="12077">MFCVANFIHQSFFAILVEQFVGTWKLTASKTSDVAMKAFGEGFTQQMGNMSTFNTTESKFKLQDEFEKVTYNQITKTMITLENGNFVQKQTLDGKTTTQTTPYKKT</sequence>
<evidence type="ECO:0000313" key="1">
    <source>
        <dbReference type="Ensembl" id="ENSDLAP00005028408.1"/>
    </source>
</evidence>
<dbReference type="InterPro" id="IPR012674">
    <property type="entry name" value="Calycin"/>
</dbReference>
<reference evidence="1" key="2">
    <citation type="submission" date="2025-09" db="UniProtKB">
        <authorList>
            <consortium name="Ensembl"/>
        </authorList>
    </citation>
    <scope>IDENTIFICATION</scope>
</reference>
<keyword evidence="2" id="KW-1185">Reference proteome</keyword>